<evidence type="ECO:0000256" key="2">
    <source>
        <dbReference type="ARBA" id="ARBA00022553"/>
    </source>
</evidence>
<dbReference type="SUPFAM" id="SSF52172">
    <property type="entry name" value="CheY-like"/>
    <property type="match status" value="1"/>
</dbReference>
<evidence type="ECO:0000313" key="12">
    <source>
        <dbReference type="EMBL" id="SKB67798.1"/>
    </source>
</evidence>
<evidence type="ECO:0000259" key="11">
    <source>
        <dbReference type="PROSITE" id="PS51755"/>
    </source>
</evidence>
<reference evidence="13" key="1">
    <citation type="submission" date="2017-02" db="EMBL/GenBank/DDBJ databases">
        <authorList>
            <person name="Varghese N."/>
            <person name="Submissions S."/>
        </authorList>
    </citation>
    <scope>NUCLEOTIDE SEQUENCE [LARGE SCALE GENOMIC DNA]</scope>
    <source>
        <strain evidence="13">ATCC 35199</strain>
    </source>
</reference>
<dbReference type="FunFam" id="1.10.10.10:FF:000005">
    <property type="entry name" value="Two-component system response regulator"/>
    <property type="match status" value="1"/>
</dbReference>
<dbReference type="FunFam" id="3.40.50.2300:FF:000001">
    <property type="entry name" value="DNA-binding response regulator PhoB"/>
    <property type="match status" value="1"/>
</dbReference>
<evidence type="ECO:0000256" key="4">
    <source>
        <dbReference type="ARBA" id="ARBA00023015"/>
    </source>
</evidence>
<dbReference type="InterPro" id="IPR039420">
    <property type="entry name" value="WalR-like"/>
</dbReference>
<feature type="domain" description="Response regulatory" evidence="10">
    <location>
        <begin position="5"/>
        <end position="118"/>
    </location>
</feature>
<keyword evidence="3" id="KW-0902">Two-component regulatory system</keyword>
<dbReference type="Pfam" id="PF00486">
    <property type="entry name" value="Trans_reg_C"/>
    <property type="match status" value="1"/>
</dbReference>
<feature type="DNA-binding region" description="OmpR/PhoB-type" evidence="9">
    <location>
        <begin position="132"/>
        <end position="230"/>
    </location>
</feature>
<dbReference type="Gene3D" id="1.10.10.10">
    <property type="entry name" value="Winged helix-like DNA-binding domain superfamily/Winged helix DNA-binding domain"/>
    <property type="match status" value="1"/>
</dbReference>
<evidence type="ECO:0000256" key="3">
    <source>
        <dbReference type="ARBA" id="ARBA00023012"/>
    </source>
</evidence>
<feature type="domain" description="OmpR/PhoB-type" evidence="11">
    <location>
        <begin position="132"/>
        <end position="230"/>
    </location>
</feature>
<dbReference type="PROSITE" id="PS51755">
    <property type="entry name" value="OMPR_PHOB"/>
    <property type="match status" value="1"/>
</dbReference>
<evidence type="ECO:0000313" key="13">
    <source>
        <dbReference type="Proteomes" id="UP000243406"/>
    </source>
</evidence>
<keyword evidence="13" id="KW-1185">Reference proteome</keyword>
<dbReference type="InterPro" id="IPR016032">
    <property type="entry name" value="Sig_transdc_resp-reg_C-effctor"/>
</dbReference>
<dbReference type="Pfam" id="PF00072">
    <property type="entry name" value="Response_reg"/>
    <property type="match status" value="1"/>
</dbReference>
<dbReference type="PANTHER" id="PTHR48111:SF22">
    <property type="entry name" value="REGULATOR OF RPOS"/>
    <property type="match status" value="1"/>
</dbReference>
<accession>A0A1T5D7N0</accession>
<dbReference type="EMBL" id="FUYN01000007">
    <property type="protein sequence ID" value="SKB67798.1"/>
    <property type="molecule type" value="Genomic_DNA"/>
</dbReference>
<dbReference type="SMART" id="SM00862">
    <property type="entry name" value="Trans_reg_C"/>
    <property type="match status" value="1"/>
</dbReference>
<dbReference type="InterPro" id="IPR001789">
    <property type="entry name" value="Sig_transdc_resp-reg_receiver"/>
</dbReference>
<dbReference type="Gene3D" id="6.10.250.690">
    <property type="match status" value="1"/>
</dbReference>
<evidence type="ECO:0000256" key="8">
    <source>
        <dbReference type="PROSITE-ProRule" id="PRU00169"/>
    </source>
</evidence>
<dbReference type="CDD" id="cd00383">
    <property type="entry name" value="trans_reg_C"/>
    <property type="match status" value="1"/>
</dbReference>
<dbReference type="GO" id="GO:0032993">
    <property type="term" value="C:protein-DNA complex"/>
    <property type="evidence" value="ECO:0007669"/>
    <property type="project" value="TreeGrafter"/>
</dbReference>
<dbReference type="InterPro" id="IPR036388">
    <property type="entry name" value="WH-like_DNA-bd_sf"/>
</dbReference>
<name>A0A1T5D7N0_9FIRM</name>
<dbReference type="SMART" id="SM00448">
    <property type="entry name" value="REC"/>
    <property type="match status" value="1"/>
</dbReference>
<sequence length="231" mass="27038">MPDKKILIIEDEYNIARFLQLELEHEGYEVGISHDGREGLDKACSDYFDLLILDVMLPSLNGVEVLRRLRQKSDMPVVMLTAKDEMNDKILGLDIGADDYMTKPFAIEELLARIRVIFKRVDNYKASKPQNDSILRIKGVNLDIDRYTVTYKEKNIDLTKREFELLKYMMQNKNLVITREMILAKVWGYEYMGDTNVVDVYIRYLRSKIDDQFGIKLIHTIRGVGYQIKDE</sequence>
<dbReference type="GO" id="GO:0005829">
    <property type="term" value="C:cytosol"/>
    <property type="evidence" value="ECO:0007669"/>
    <property type="project" value="TreeGrafter"/>
</dbReference>
<dbReference type="SUPFAM" id="SSF46894">
    <property type="entry name" value="C-terminal effector domain of the bipartite response regulators"/>
    <property type="match status" value="1"/>
</dbReference>
<protein>
    <recommendedName>
        <fullName evidence="1">Stage 0 sporulation protein A homolog</fullName>
    </recommendedName>
</protein>
<gene>
    <name evidence="12" type="ORF">SAMN02745120_2649</name>
</gene>
<evidence type="ECO:0000259" key="10">
    <source>
        <dbReference type="PROSITE" id="PS50110"/>
    </source>
</evidence>
<evidence type="ECO:0000256" key="1">
    <source>
        <dbReference type="ARBA" id="ARBA00018672"/>
    </source>
</evidence>
<dbReference type="RefSeq" id="WP_079590445.1">
    <property type="nucleotide sequence ID" value="NZ_CP154629.1"/>
</dbReference>
<evidence type="ECO:0000256" key="9">
    <source>
        <dbReference type="PROSITE-ProRule" id="PRU01091"/>
    </source>
</evidence>
<dbReference type="GO" id="GO:0006355">
    <property type="term" value="P:regulation of DNA-templated transcription"/>
    <property type="evidence" value="ECO:0007669"/>
    <property type="project" value="InterPro"/>
</dbReference>
<feature type="modified residue" description="4-aspartylphosphate" evidence="8">
    <location>
        <position position="54"/>
    </location>
</feature>
<keyword evidence="2 8" id="KW-0597">Phosphoprotein</keyword>
<dbReference type="GO" id="GO:0000156">
    <property type="term" value="F:phosphorelay response regulator activity"/>
    <property type="evidence" value="ECO:0007669"/>
    <property type="project" value="TreeGrafter"/>
</dbReference>
<evidence type="ECO:0000256" key="7">
    <source>
        <dbReference type="ARBA" id="ARBA00024867"/>
    </source>
</evidence>
<keyword evidence="6" id="KW-0804">Transcription</keyword>
<dbReference type="InterPro" id="IPR011006">
    <property type="entry name" value="CheY-like_superfamily"/>
</dbReference>
<dbReference type="PROSITE" id="PS50110">
    <property type="entry name" value="RESPONSE_REGULATORY"/>
    <property type="match status" value="1"/>
</dbReference>
<dbReference type="OrthoDB" id="9790442at2"/>
<evidence type="ECO:0000256" key="6">
    <source>
        <dbReference type="ARBA" id="ARBA00023163"/>
    </source>
</evidence>
<evidence type="ECO:0000256" key="5">
    <source>
        <dbReference type="ARBA" id="ARBA00023125"/>
    </source>
</evidence>
<dbReference type="InterPro" id="IPR001867">
    <property type="entry name" value="OmpR/PhoB-type_DNA-bd"/>
</dbReference>
<keyword evidence="5 9" id="KW-0238">DNA-binding</keyword>
<proteinExistence type="predicted"/>
<dbReference type="GO" id="GO:0000976">
    <property type="term" value="F:transcription cis-regulatory region binding"/>
    <property type="evidence" value="ECO:0007669"/>
    <property type="project" value="TreeGrafter"/>
</dbReference>
<comment type="function">
    <text evidence="7">May play the central regulatory role in sporulation. It may be an element of the effector pathway responsible for the activation of sporulation genes in response to nutritional stress. Spo0A may act in concert with spo0H (a sigma factor) to control the expression of some genes that are critical to the sporulation process.</text>
</comment>
<dbReference type="CDD" id="cd17574">
    <property type="entry name" value="REC_OmpR"/>
    <property type="match status" value="1"/>
</dbReference>
<dbReference type="Proteomes" id="UP000243406">
    <property type="component" value="Unassembled WGS sequence"/>
</dbReference>
<dbReference type="AlphaFoldDB" id="A0A1T5D7N0"/>
<keyword evidence="4" id="KW-0805">Transcription regulation</keyword>
<organism evidence="12 13">
    <name type="scientific">Acetoanaerobium noterae</name>
    <dbReference type="NCBI Taxonomy" id="745369"/>
    <lineage>
        <taxon>Bacteria</taxon>
        <taxon>Bacillati</taxon>
        <taxon>Bacillota</taxon>
        <taxon>Clostridia</taxon>
        <taxon>Peptostreptococcales</taxon>
        <taxon>Filifactoraceae</taxon>
        <taxon>Acetoanaerobium</taxon>
    </lineage>
</organism>
<dbReference type="Gene3D" id="3.40.50.2300">
    <property type="match status" value="1"/>
</dbReference>
<dbReference type="PANTHER" id="PTHR48111">
    <property type="entry name" value="REGULATOR OF RPOS"/>
    <property type="match status" value="1"/>
</dbReference>